<feature type="domain" description="Protein kinase" evidence="1">
    <location>
        <begin position="6"/>
        <end position="260"/>
    </location>
</feature>
<reference evidence="2 3" key="1">
    <citation type="submission" date="2020-07" db="EMBL/GenBank/DDBJ databases">
        <title>Genomic Encyclopedia of Type Strains, Phase IV (KMG-IV): sequencing the most valuable type-strain genomes for metagenomic binning, comparative biology and taxonomic classification.</title>
        <authorList>
            <person name="Goeker M."/>
        </authorList>
    </citation>
    <scope>NUCLEOTIDE SEQUENCE [LARGE SCALE GENOMIC DNA]</scope>
    <source>
        <strain evidence="2 3">DSM 45533</strain>
    </source>
</reference>
<name>A0A7W0CMP0_9ACTN</name>
<dbReference type="PROSITE" id="PS50011">
    <property type="entry name" value="PROTEIN_KINASE_DOM"/>
    <property type="match status" value="1"/>
</dbReference>
<evidence type="ECO:0000313" key="3">
    <source>
        <dbReference type="Proteomes" id="UP000530928"/>
    </source>
</evidence>
<evidence type="ECO:0000259" key="1">
    <source>
        <dbReference type="PROSITE" id="PS50011"/>
    </source>
</evidence>
<evidence type="ECO:0000313" key="2">
    <source>
        <dbReference type="EMBL" id="MBA2894028.1"/>
    </source>
</evidence>
<dbReference type="EMBL" id="JACDUR010000005">
    <property type="protein sequence ID" value="MBA2894028.1"/>
    <property type="molecule type" value="Genomic_DNA"/>
</dbReference>
<organism evidence="2 3">
    <name type="scientific">Nonomuraea soli</name>
    <dbReference type="NCBI Taxonomy" id="1032476"/>
    <lineage>
        <taxon>Bacteria</taxon>
        <taxon>Bacillati</taxon>
        <taxon>Actinomycetota</taxon>
        <taxon>Actinomycetes</taxon>
        <taxon>Streptosporangiales</taxon>
        <taxon>Streptosporangiaceae</taxon>
        <taxon>Nonomuraea</taxon>
    </lineage>
</organism>
<keyword evidence="2" id="KW-0808">Transferase</keyword>
<comment type="caution">
    <text evidence="2">The sequence shown here is derived from an EMBL/GenBank/DDBJ whole genome shotgun (WGS) entry which is preliminary data.</text>
</comment>
<dbReference type="Proteomes" id="UP000530928">
    <property type="component" value="Unassembled WGS sequence"/>
</dbReference>
<dbReference type="GO" id="GO:0004674">
    <property type="term" value="F:protein serine/threonine kinase activity"/>
    <property type="evidence" value="ECO:0007669"/>
    <property type="project" value="UniProtKB-KW"/>
</dbReference>
<sequence>METAHYTVIRRLGEGETFLAQSASGQLVALKYLTPEYTVGLRAWLPEARAVSSRHLAPILDADLDAERPWVATAYLEGPTLQEHGPVGGYLGELSSCLHEAVDALRQAGIAHGDLRPSNVILSTNGPRLVDYALTDRIDDADGLESVLAYAKGATAVEPYRPKRALLIVSAVTALFAAAAGATHPALWPDGEVCWAVGEETRRSHDIQDAWFLQQAKETDDTQLRLALENAARADASGDLLSPSTDYNDALARISDACER</sequence>
<dbReference type="SUPFAM" id="SSF56112">
    <property type="entry name" value="Protein kinase-like (PK-like)"/>
    <property type="match status" value="1"/>
</dbReference>
<protein>
    <submittedName>
        <fullName evidence="2">Serine/threonine protein kinase</fullName>
    </submittedName>
</protein>
<dbReference type="RefSeq" id="WP_181612765.1">
    <property type="nucleotide sequence ID" value="NZ_BAABAM010000005.1"/>
</dbReference>
<keyword evidence="2" id="KW-0418">Kinase</keyword>
<dbReference type="GO" id="GO:0005524">
    <property type="term" value="F:ATP binding"/>
    <property type="evidence" value="ECO:0007669"/>
    <property type="project" value="InterPro"/>
</dbReference>
<dbReference type="SMART" id="SM00220">
    <property type="entry name" value="S_TKc"/>
    <property type="match status" value="1"/>
</dbReference>
<dbReference type="Gene3D" id="1.10.510.10">
    <property type="entry name" value="Transferase(Phosphotransferase) domain 1"/>
    <property type="match status" value="1"/>
</dbReference>
<keyword evidence="2" id="KW-0723">Serine/threonine-protein kinase</keyword>
<dbReference type="AlphaFoldDB" id="A0A7W0CMP0"/>
<accession>A0A7W0CMP0</accession>
<dbReference type="InterPro" id="IPR000719">
    <property type="entry name" value="Prot_kinase_dom"/>
</dbReference>
<proteinExistence type="predicted"/>
<dbReference type="InterPro" id="IPR011009">
    <property type="entry name" value="Kinase-like_dom_sf"/>
</dbReference>
<gene>
    <name evidence="2" type="ORF">HNR30_005389</name>
</gene>
<keyword evidence="3" id="KW-1185">Reference proteome</keyword>